<dbReference type="InterPro" id="IPR005052">
    <property type="entry name" value="Lectin_leg"/>
</dbReference>
<keyword evidence="11" id="KW-1185">Reference proteome</keyword>
<feature type="transmembrane region" description="Helical" evidence="7">
    <location>
        <begin position="389"/>
        <end position="413"/>
    </location>
</feature>
<dbReference type="InterPro" id="IPR013320">
    <property type="entry name" value="ConA-like_dom_sf"/>
</dbReference>
<dbReference type="GO" id="GO:0030134">
    <property type="term" value="C:COPII-coated ER to Golgi transport vesicle"/>
    <property type="evidence" value="ECO:0007669"/>
    <property type="project" value="TreeGrafter"/>
</dbReference>
<evidence type="ECO:0000256" key="4">
    <source>
        <dbReference type="ARBA" id="ARBA00022989"/>
    </source>
</evidence>
<dbReference type="AlphaFoldDB" id="A0AAV9I9S8"/>
<sequence>MRTSCFLFYLWTNILLWWCCRIGATQLPWIQQPVDQLYSFRTPLPSPVVPGEILRHWFGTGHTKRIQKDGVEMVQLTSLEAPSFGTMYHVAPLTTTNFNASFFYWIGTKEFQPRVDYFAFWYTKHPPTYGPAYGNEVGFEGLGIVIQLFDPATQGPIVFPVTPEPRTTAVSNNNHQHHHNKNEWQTQVLSSGCRLGSLTGKIYVAYQQTKVTVYQLPIQKQNIKPKPMLCFQAEIPQAAQLSFGYLGFTAKSEEYATEHNIVQFAVATEKTTESTAAKKMQQKTLESSPTKHVDSAFSGRPPSTADERSDKSSEYRQYPEKEAGVNASLLGQESRRDGNVQKSRESADMYAEMEHWKTVWDDTNEKQIELLTKLSQLLVEWQSTKRLTFITMVFAIALLVIVQFYAFVLYVYYRKLAKRLRYTKII</sequence>
<evidence type="ECO:0000256" key="6">
    <source>
        <dbReference type="SAM" id="MobiDB-lite"/>
    </source>
</evidence>
<keyword evidence="2 7" id="KW-0812">Transmembrane</keyword>
<dbReference type="GO" id="GO:0005537">
    <property type="term" value="F:D-mannose binding"/>
    <property type="evidence" value="ECO:0007669"/>
    <property type="project" value="TreeGrafter"/>
</dbReference>
<dbReference type="PANTHER" id="PTHR12223">
    <property type="entry name" value="VESICULAR MANNOSE-BINDING LECTIN"/>
    <property type="match status" value="1"/>
</dbReference>
<feature type="signal peptide" evidence="8">
    <location>
        <begin position="1"/>
        <end position="24"/>
    </location>
</feature>
<feature type="region of interest" description="Disordered" evidence="6">
    <location>
        <begin position="275"/>
        <end position="317"/>
    </location>
</feature>
<gene>
    <name evidence="10" type="ORF">GAYE_SCF01G1967</name>
</gene>
<feature type="domain" description="L-type lectin-like" evidence="9">
    <location>
        <begin position="53"/>
        <end position="267"/>
    </location>
</feature>
<feature type="compositionally biased region" description="Basic and acidic residues" evidence="6">
    <location>
        <begin position="305"/>
        <end position="317"/>
    </location>
</feature>
<dbReference type="Pfam" id="PF03388">
    <property type="entry name" value="Lectin_leg-like"/>
    <property type="match status" value="1"/>
</dbReference>
<evidence type="ECO:0000313" key="11">
    <source>
        <dbReference type="Proteomes" id="UP001300502"/>
    </source>
</evidence>
<dbReference type="GO" id="GO:0000139">
    <property type="term" value="C:Golgi membrane"/>
    <property type="evidence" value="ECO:0007669"/>
    <property type="project" value="TreeGrafter"/>
</dbReference>
<evidence type="ECO:0000256" key="2">
    <source>
        <dbReference type="ARBA" id="ARBA00022692"/>
    </source>
</evidence>
<dbReference type="InterPro" id="IPR051136">
    <property type="entry name" value="Intracellular_Lectin-GPT"/>
</dbReference>
<dbReference type="SUPFAM" id="SSF49899">
    <property type="entry name" value="Concanavalin A-like lectins/glucanases"/>
    <property type="match status" value="1"/>
</dbReference>
<comment type="caution">
    <text evidence="10">The sequence shown here is derived from an EMBL/GenBank/DDBJ whole genome shotgun (WGS) entry which is preliminary data.</text>
</comment>
<name>A0AAV9I9S8_9RHOD</name>
<keyword evidence="4 7" id="KW-1133">Transmembrane helix</keyword>
<feature type="chain" id="PRO_5043451716" description="L-type lectin-like domain-containing protein" evidence="8">
    <location>
        <begin position="25"/>
        <end position="426"/>
    </location>
</feature>
<dbReference type="Proteomes" id="UP001300502">
    <property type="component" value="Unassembled WGS sequence"/>
</dbReference>
<dbReference type="GO" id="GO:0006888">
    <property type="term" value="P:endoplasmic reticulum to Golgi vesicle-mediated transport"/>
    <property type="evidence" value="ECO:0007669"/>
    <property type="project" value="TreeGrafter"/>
</dbReference>
<proteinExistence type="predicted"/>
<dbReference type="EMBL" id="JANCYU010000021">
    <property type="protein sequence ID" value="KAK4524068.1"/>
    <property type="molecule type" value="Genomic_DNA"/>
</dbReference>
<evidence type="ECO:0000256" key="1">
    <source>
        <dbReference type="ARBA" id="ARBA00004479"/>
    </source>
</evidence>
<dbReference type="PANTHER" id="PTHR12223:SF28">
    <property type="entry name" value="LECTIN, MANNOSE BINDING 1 LIKE"/>
    <property type="match status" value="1"/>
</dbReference>
<organism evidence="10 11">
    <name type="scientific">Galdieria yellowstonensis</name>
    <dbReference type="NCBI Taxonomy" id="3028027"/>
    <lineage>
        <taxon>Eukaryota</taxon>
        <taxon>Rhodophyta</taxon>
        <taxon>Bangiophyceae</taxon>
        <taxon>Galdieriales</taxon>
        <taxon>Galdieriaceae</taxon>
        <taxon>Galdieria</taxon>
    </lineage>
</organism>
<dbReference type="GO" id="GO:0005793">
    <property type="term" value="C:endoplasmic reticulum-Golgi intermediate compartment"/>
    <property type="evidence" value="ECO:0007669"/>
    <property type="project" value="TreeGrafter"/>
</dbReference>
<dbReference type="Gene3D" id="2.60.120.200">
    <property type="match status" value="1"/>
</dbReference>
<reference evidence="10 11" key="1">
    <citation type="submission" date="2022-07" db="EMBL/GenBank/DDBJ databases">
        <title>Genome-wide signatures of adaptation to extreme environments.</title>
        <authorList>
            <person name="Cho C.H."/>
            <person name="Yoon H.S."/>
        </authorList>
    </citation>
    <scope>NUCLEOTIDE SEQUENCE [LARGE SCALE GENOMIC DNA]</scope>
    <source>
        <strain evidence="10 11">108.79 E11</strain>
    </source>
</reference>
<keyword evidence="5 7" id="KW-0472">Membrane</keyword>
<evidence type="ECO:0000313" key="10">
    <source>
        <dbReference type="EMBL" id="KAK4524068.1"/>
    </source>
</evidence>
<comment type="subcellular location">
    <subcellularLocation>
        <location evidence="1">Membrane</location>
        <topology evidence="1">Single-pass type I membrane protein</topology>
    </subcellularLocation>
</comment>
<keyword evidence="3 8" id="KW-0732">Signal</keyword>
<protein>
    <recommendedName>
        <fullName evidence="9">L-type lectin-like domain-containing protein</fullName>
    </recommendedName>
</protein>
<evidence type="ECO:0000256" key="8">
    <source>
        <dbReference type="SAM" id="SignalP"/>
    </source>
</evidence>
<dbReference type="GO" id="GO:0005789">
    <property type="term" value="C:endoplasmic reticulum membrane"/>
    <property type="evidence" value="ECO:0007669"/>
    <property type="project" value="TreeGrafter"/>
</dbReference>
<evidence type="ECO:0000259" key="9">
    <source>
        <dbReference type="Pfam" id="PF03388"/>
    </source>
</evidence>
<evidence type="ECO:0000256" key="5">
    <source>
        <dbReference type="ARBA" id="ARBA00023136"/>
    </source>
</evidence>
<evidence type="ECO:0000256" key="7">
    <source>
        <dbReference type="SAM" id="Phobius"/>
    </source>
</evidence>
<evidence type="ECO:0000256" key="3">
    <source>
        <dbReference type="ARBA" id="ARBA00022729"/>
    </source>
</evidence>
<accession>A0AAV9I9S8</accession>